<evidence type="ECO:0000256" key="8">
    <source>
        <dbReference type="HAMAP-Rule" id="MF_00456"/>
    </source>
</evidence>
<dbReference type="InterPro" id="IPR041739">
    <property type="entry name" value="G5K_ProB"/>
</dbReference>
<dbReference type="InterPro" id="IPR005715">
    <property type="entry name" value="Glu_5kinase/COase_Synthase"/>
</dbReference>
<dbReference type="UniPathway" id="UPA00098">
    <property type="reaction ID" value="UER00359"/>
</dbReference>
<dbReference type="SUPFAM" id="SSF53633">
    <property type="entry name" value="Carbamate kinase-like"/>
    <property type="match status" value="1"/>
</dbReference>
<dbReference type="InterPro" id="IPR019797">
    <property type="entry name" value="Glutamate_5-kinase_CS"/>
</dbReference>
<dbReference type="Pfam" id="PF01472">
    <property type="entry name" value="PUA"/>
    <property type="match status" value="1"/>
</dbReference>
<dbReference type="GO" id="GO:0005524">
    <property type="term" value="F:ATP binding"/>
    <property type="evidence" value="ECO:0007669"/>
    <property type="project" value="UniProtKB-KW"/>
</dbReference>
<dbReference type="InterPro" id="IPR036974">
    <property type="entry name" value="PUA_sf"/>
</dbReference>
<evidence type="ECO:0000313" key="10">
    <source>
        <dbReference type="EMBL" id="RKQ61636.1"/>
    </source>
</evidence>
<feature type="binding site" evidence="8">
    <location>
        <position position="11"/>
    </location>
    <ligand>
        <name>ATP</name>
        <dbReference type="ChEBI" id="CHEBI:30616"/>
    </ligand>
</feature>
<comment type="similarity">
    <text evidence="8">Belongs to the glutamate 5-kinase family.</text>
</comment>
<evidence type="ECO:0000256" key="3">
    <source>
        <dbReference type="ARBA" id="ARBA00022650"/>
    </source>
</evidence>
<keyword evidence="11" id="KW-1185">Reference proteome</keyword>
<comment type="caution">
    <text evidence="8">Lacks conserved residue(s) required for the propagation of feature annotation.</text>
</comment>
<dbReference type="GO" id="GO:0005829">
    <property type="term" value="C:cytosol"/>
    <property type="evidence" value="ECO:0007669"/>
    <property type="project" value="TreeGrafter"/>
</dbReference>
<feature type="binding site" evidence="8">
    <location>
        <position position="137"/>
    </location>
    <ligand>
        <name>substrate</name>
    </ligand>
</feature>
<evidence type="ECO:0000256" key="4">
    <source>
        <dbReference type="ARBA" id="ARBA00022679"/>
    </source>
</evidence>
<dbReference type="AlphaFoldDB" id="A0A420W6D6"/>
<comment type="function">
    <text evidence="8">Catalyzes the transfer of a phosphate group to glutamate to form L-glutamate 5-phosphate.</text>
</comment>
<dbReference type="GO" id="GO:0003723">
    <property type="term" value="F:RNA binding"/>
    <property type="evidence" value="ECO:0007669"/>
    <property type="project" value="InterPro"/>
</dbReference>
<keyword evidence="2 8" id="KW-0028">Amino-acid biosynthesis</keyword>
<dbReference type="SUPFAM" id="SSF88697">
    <property type="entry name" value="PUA domain-like"/>
    <property type="match status" value="1"/>
</dbReference>
<dbReference type="SMART" id="SM00359">
    <property type="entry name" value="PUA"/>
    <property type="match status" value="1"/>
</dbReference>
<dbReference type="Pfam" id="PF00696">
    <property type="entry name" value="AA_kinase"/>
    <property type="match status" value="1"/>
</dbReference>
<gene>
    <name evidence="8" type="primary">proB</name>
    <name evidence="10" type="ORF">C7457_1075</name>
</gene>
<dbReference type="InterPro" id="IPR036393">
    <property type="entry name" value="AceGlu_kinase-like_sf"/>
</dbReference>
<evidence type="ECO:0000259" key="9">
    <source>
        <dbReference type="SMART" id="SM00359"/>
    </source>
</evidence>
<evidence type="ECO:0000256" key="5">
    <source>
        <dbReference type="ARBA" id="ARBA00022741"/>
    </source>
</evidence>
<keyword evidence="7 8" id="KW-0067">ATP-binding</keyword>
<evidence type="ECO:0000256" key="1">
    <source>
        <dbReference type="ARBA" id="ARBA00022490"/>
    </source>
</evidence>
<evidence type="ECO:0000256" key="2">
    <source>
        <dbReference type="ARBA" id="ARBA00022605"/>
    </source>
</evidence>
<dbReference type="InterPro" id="IPR011529">
    <property type="entry name" value="Glu_5kinase"/>
</dbReference>
<name>A0A420W6D6_9BACT</name>
<dbReference type="CDD" id="cd04242">
    <property type="entry name" value="AAK_G5K_ProB"/>
    <property type="match status" value="1"/>
</dbReference>
<keyword evidence="1 8" id="KW-0963">Cytoplasm</keyword>
<protein>
    <recommendedName>
        <fullName evidence="8">Glutamate 5-kinase</fullName>
        <ecNumber evidence="8">2.7.2.11</ecNumber>
    </recommendedName>
    <alternativeName>
        <fullName evidence="8">Gamma-glutamyl kinase</fullName>
        <shortName evidence="8">GK</shortName>
    </alternativeName>
</protein>
<keyword evidence="5 8" id="KW-0547">Nucleotide-binding</keyword>
<dbReference type="Proteomes" id="UP000280881">
    <property type="component" value="Unassembled WGS sequence"/>
</dbReference>
<sequence>MLRKAKRVVVKVGSQLLAGEDGLNREFIDSLTRQIASLRGKGVEVVLVSSGAVLAGIKALKLRRKPFSLSEKQALSAVGQPYLMAEYRESFKRFNLKVGQVLLTAEDLRSKERFHNAKNTFNALFKLGVIPVVNENDTLSTEEIRIGDNDNLSAHVSVLVDADLLVILTTSPGVFDKNPENNPDAKLIPVIEDVREILESCDFSTQTRFGTGGMATKIEAAAKAAKKGIPVIIAGGREERVLERILNGERLGTLVMPCKKLKAKGYRILYLMKPKGKLFIDQGAEEALVKGEKSLLSRGVKRCEGEFKKGDAVEVFSLNGKLVGKGIVRCSKEELSTSKLCIHRDDFVLLREDI</sequence>
<dbReference type="CDD" id="cd21157">
    <property type="entry name" value="PUA_G5K"/>
    <property type="match status" value="1"/>
</dbReference>
<dbReference type="PROSITE" id="PS00902">
    <property type="entry name" value="GLUTAMATE_5_KINASE"/>
    <property type="match status" value="1"/>
</dbReference>
<feature type="binding site" evidence="8">
    <location>
        <position position="149"/>
    </location>
    <ligand>
        <name>substrate</name>
    </ligand>
</feature>
<dbReference type="PRINTS" id="PR00474">
    <property type="entry name" value="GLU5KINASE"/>
</dbReference>
<comment type="catalytic activity">
    <reaction evidence="8">
        <text>L-glutamate + ATP = L-glutamyl 5-phosphate + ADP</text>
        <dbReference type="Rhea" id="RHEA:14877"/>
        <dbReference type="ChEBI" id="CHEBI:29985"/>
        <dbReference type="ChEBI" id="CHEBI:30616"/>
        <dbReference type="ChEBI" id="CHEBI:58274"/>
        <dbReference type="ChEBI" id="CHEBI:456216"/>
        <dbReference type="EC" id="2.7.2.11"/>
    </reaction>
</comment>
<feature type="domain" description="PUA" evidence="9">
    <location>
        <begin position="276"/>
        <end position="349"/>
    </location>
</feature>
<dbReference type="Gene3D" id="3.40.1160.10">
    <property type="entry name" value="Acetylglutamate kinase-like"/>
    <property type="match status" value="1"/>
</dbReference>
<feature type="binding site" evidence="8">
    <location>
        <begin position="211"/>
        <end position="217"/>
    </location>
    <ligand>
        <name>ATP</name>
        <dbReference type="ChEBI" id="CHEBI:30616"/>
    </ligand>
</feature>
<dbReference type="PANTHER" id="PTHR43654">
    <property type="entry name" value="GLUTAMATE 5-KINASE"/>
    <property type="match status" value="1"/>
</dbReference>
<keyword evidence="4 8" id="KW-0808">Transferase</keyword>
<dbReference type="EMBL" id="RBIE01000002">
    <property type="protein sequence ID" value="RKQ61636.1"/>
    <property type="molecule type" value="Genomic_DNA"/>
</dbReference>
<evidence type="ECO:0000313" key="11">
    <source>
        <dbReference type="Proteomes" id="UP000280881"/>
    </source>
</evidence>
<dbReference type="FunFam" id="3.40.1160.10:FF:000018">
    <property type="entry name" value="Glutamate 5-kinase"/>
    <property type="match status" value="1"/>
</dbReference>
<evidence type="ECO:0000256" key="7">
    <source>
        <dbReference type="ARBA" id="ARBA00022840"/>
    </source>
</evidence>
<dbReference type="GO" id="GO:0055129">
    <property type="term" value="P:L-proline biosynthetic process"/>
    <property type="evidence" value="ECO:0007669"/>
    <property type="project" value="UniProtKB-UniRule"/>
</dbReference>
<reference evidence="10 11" key="1">
    <citation type="submission" date="2018-10" db="EMBL/GenBank/DDBJ databases">
        <title>Genomic Encyclopedia of Type Strains, Phase IV (KMG-IV): sequencing the most valuable type-strain genomes for metagenomic binning, comparative biology and taxonomic classification.</title>
        <authorList>
            <person name="Goeker M."/>
        </authorList>
    </citation>
    <scope>NUCLEOTIDE SEQUENCE [LARGE SCALE GENOMIC DNA]</scope>
    <source>
        <strain evidence="10 11">DSM 15521</strain>
    </source>
</reference>
<dbReference type="OrthoDB" id="9804434at2"/>
<dbReference type="InterPro" id="IPR001057">
    <property type="entry name" value="Glu/AcGlu_kinase"/>
</dbReference>
<comment type="pathway">
    <text evidence="8">Amino-acid biosynthesis; L-proline biosynthesis; L-glutamate 5-semialdehyde from L-glutamate: step 1/2.</text>
</comment>
<dbReference type="Gene3D" id="2.30.130.10">
    <property type="entry name" value="PUA domain"/>
    <property type="match status" value="1"/>
</dbReference>
<dbReference type="EC" id="2.7.2.11" evidence="8"/>
<comment type="caution">
    <text evidence="10">The sequence shown here is derived from an EMBL/GenBank/DDBJ whole genome shotgun (WGS) entry which is preliminary data.</text>
</comment>
<dbReference type="PROSITE" id="PS50890">
    <property type="entry name" value="PUA"/>
    <property type="match status" value="1"/>
</dbReference>
<dbReference type="GO" id="GO:0004349">
    <property type="term" value="F:glutamate 5-kinase activity"/>
    <property type="evidence" value="ECO:0007669"/>
    <property type="project" value="UniProtKB-UniRule"/>
</dbReference>
<dbReference type="HAMAP" id="MF_00456">
    <property type="entry name" value="ProB"/>
    <property type="match status" value="1"/>
</dbReference>
<dbReference type="InterPro" id="IPR015947">
    <property type="entry name" value="PUA-like_sf"/>
</dbReference>
<dbReference type="PANTHER" id="PTHR43654:SF1">
    <property type="entry name" value="ISOPENTENYL PHOSPHATE KINASE"/>
    <property type="match status" value="1"/>
</dbReference>
<dbReference type="RefSeq" id="WP_121170824.1">
    <property type="nucleotide sequence ID" value="NZ_RBIE01000002.1"/>
</dbReference>
<accession>A0A420W6D6</accession>
<dbReference type="InterPro" id="IPR002478">
    <property type="entry name" value="PUA"/>
</dbReference>
<keyword evidence="3 8" id="KW-0641">Proline biosynthesis</keyword>
<dbReference type="NCBIfam" id="TIGR01027">
    <property type="entry name" value="proB"/>
    <property type="match status" value="1"/>
</dbReference>
<comment type="subcellular location">
    <subcellularLocation>
        <location evidence="8">Cytoplasm</location>
    </subcellularLocation>
</comment>
<keyword evidence="6 8" id="KW-0418">Kinase</keyword>
<dbReference type="InterPro" id="IPR001048">
    <property type="entry name" value="Asp/Glu/Uridylate_kinase"/>
</dbReference>
<feature type="binding site" evidence="8">
    <location>
        <position position="50"/>
    </location>
    <ligand>
        <name>substrate</name>
    </ligand>
</feature>
<organism evidence="10 11">
    <name type="scientific">Thermovibrio guaymasensis</name>
    <dbReference type="NCBI Taxonomy" id="240167"/>
    <lineage>
        <taxon>Bacteria</taxon>
        <taxon>Pseudomonadati</taxon>
        <taxon>Aquificota</taxon>
        <taxon>Aquificia</taxon>
        <taxon>Desulfurobacteriales</taxon>
        <taxon>Desulfurobacteriaceae</taxon>
        <taxon>Thermovibrio</taxon>
    </lineage>
</organism>
<dbReference type="PIRSF" id="PIRSF000729">
    <property type="entry name" value="GK"/>
    <property type="match status" value="1"/>
</dbReference>
<proteinExistence type="inferred from homology"/>
<evidence type="ECO:0000256" key="6">
    <source>
        <dbReference type="ARBA" id="ARBA00022777"/>
    </source>
</evidence>